<keyword evidence="2 5" id="KW-0812">Transmembrane</keyword>
<keyword evidence="3 5" id="KW-1133">Transmembrane helix</keyword>
<evidence type="ECO:0000256" key="3">
    <source>
        <dbReference type="ARBA" id="ARBA00022989"/>
    </source>
</evidence>
<dbReference type="GeneID" id="90076510"/>
<feature type="transmembrane region" description="Helical" evidence="5">
    <location>
        <begin position="813"/>
        <end position="834"/>
    </location>
</feature>
<comment type="subcellular location">
    <subcellularLocation>
        <location evidence="1">Membrane</location>
        <topology evidence="1">Multi-pass membrane protein</topology>
    </subcellularLocation>
</comment>
<protein>
    <recommendedName>
        <fullName evidence="6">Integral membrane bound transporter domain-containing protein</fullName>
    </recommendedName>
</protein>
<evidence type="ECO:0000259" key="6">
    <source>
        <dbReference type="Pfam" id="PF13515"/>
    </source>
</evidence>
<evidence type="ECO:0000256" key="5">
    <source>
        <dbReference type="SAM" id="Phobius"/>
    </source>
</evidence>
<dbReference type="Proteomes" id="UP001360560">
    <property type="component" value="Unassembled WGS sequence"/>
</dbReference>
<evidence type="ECO:0000256" key="2">
    <source>
        <dbReference type="ARBA" id="ARBA00022692"/>
    </source>
</evidence>
<reference evidence="7 8" key="1">
    <citation type="journal article" date="2023" name="Elife">
        <title>Identification of key yeast species and microbe-microbe interactions impacting larval growth of Drosophila in the wild.</title>
        <authorList>
            <person name="Mure A."/>
            <person name="Sugiura Y."/>
            <person name="Maeda R."/>
            <person name="Honda K."/>
            <person name="Sakurai N."/>
            <person name="Takahashi Y."/>
            <person name="Watada M."/>
            <person name="Katoh T."/>
            <person name="Gotoh A."/>
            <person name="Gotoh Y."/>
            <person name="Taniguchi I."/>
            <person name="Nakamura K."/>
            <person name="Hayashi T."/>
            <person name="Katayama T."/>
            <person name="Uemura T."/>
            <person name="Hattori Y."/>
        </authorList>
    </citation>
    <scope>NUCLEOTIDE SEQUENCE [LARGE SCALE GENOMIC DNA]</scope>
    <source>
        <strain evidence="7 8">SC-9</strain>
    </source>
</reference>
<dbReference type="InterPro" id="IPR052430">
    <property type="entry name" value="IVT-Associated"/>
</dbReference>
<dbReference type="PANTHER" id="PTHR47804">
    <property type="entry name" value="60S RIBOSOMAL PROTEIN L19"/>
    <property type="match status" value="1"/>
</dbReference>
<dbReference type="Pfam" id="PF13515">
    <property type="entry name" value="FUSC_2"/>
    <property type="match status" value="1"/>
</dbReference>
<evidence type="ECO:0000256" key="4">
    <source>
        <dbReference type="ARBA" id="ARBA00023136"/>
    </source>
</evidence>
<organism evidence="7 8">
    <name type="scientific">Saccharomycopsis crataegensis</name>
    <dbReference type="NCBI Taxonomy" id="43959"/>
    <lineage>
        <taxon>Eukaryota</taxon>
        <taxon>Fungi</taxon>
        <taxon>Dikarya</taxon>
        <taxon>Ascomycota</taxon>
        <taxon>Saccharomycotina</taxon>
        <taxon>Saccharomycetes</taxon>
        <taxon>Saccharomycopsidaceae</taxon>
        <taxon>Saccharomycopsis</taxon>
    </lineage>
</organism>
<feature type="transmembrane region" description="Helical" evidence="5">
    <location>
        <begin position="711"/>
        <end position="729"/>
    </location>
</feature>
<dbReference type="EMBL" id="BTFZ01000020">
    <property type="protein sequence ID" value="GMM38522.1"/>
    <property type="molecule type" value="Genomic_DNA"/>
</dbReference>
<gene>
    <name evidence="7" type="ORF">DASC09_058610</name>
</gene>
<feature type="transmembrane region" description="Helical" evidence="5">
    <location>
        <begin position="197"/>
        <end position="218"/>
    </location>
</feature>
<dbReference type="PANTHER" id="PTHR47804:SF1">
    <property type="entry name" value="DUF2421 DOMAIN-CONTAINING PROTEIN"/>
    <property type="match status" value="1"/>
</dbReference>
<feature type="domain" description="Integral membrane bound transporter" evidence="6">
    <location>
        <begin position="735"/>
        <end position="870"/>
    </location>
</feature>
<dbReference type="InterPro" id="IPR049453">
    <property type="entry name" value="Memb_transporter_dom"/>
</dbReference>
<sequence length="1136" mass="129256">MPKLNRANSKSSILKRRTSANSIFSVGNNIISGNAFPATDDDYQNNHNPDTTDMMDRYQIDEIYSRVVGNSSVIIPATGETSHDHDVSLLDSAITGTPPIIVLRPNVEEGLPLYHHQQIRYIERLKHKLTAFTGVIVRNYLSSDVLKCSIAYFIASLGVYCKPIGQLLGSSDNKHLVATVAVYFHPSRSIGSMHQSILFIMISLLYSLSISVFCAFFSNYMYNISQDEISYLINIIVISIALSVVSVFKIKMGKQTFNVACSLASTSMISTIVKEGSRKFINDDESIGNSHTIPFDRLNSVFRIVIAGAMVSIVLCYTLWPISANDSIKKHLNESYYLMSDYLSLLSDKFLTGQNKHEVAITKVQAQLKKCVKKLKTDLEECKYELLVSGKETEYSTLSKIVDSTIILTRYLAGLKNSTDMQWDLLHEYELKNNKGKNKSRPQFLPKLNNEGCHSKSGNLKLDLDAVSELSDELDIETSTTKDYGSETILPPQLFNLFIFYLGPSIKSFSFTVREILDHVPFDNNEPYKIVENISMFAESLNKAQELFNSKQTVAMEKIYSNEKIFKIVNDDEHIIIDELRADGEEVAASCFNFSYSIMEYSNELNNALQLLKQYSCDIENDKKSFGWSKFWKYWKFSWKRNSLDNSETHDESEIPLVKNHEIRDHDGRPQLNIFKHTGFESSSDFDGSSKTARYKLWKFFNTFRRSDIQFGMRVGIGAFILSSIAFIPQTRMIFIDWRLEWALVIYSIMMNQTVGGTQMTVKWRFIGTFLGSMTAVITWTLFSGHPLALATVGFLISIPSFNIILKWPKFNAYGRFILLTYNLTALYSFSMTLDDDEDDREGGNSPLVRAIGFHRFVSVSVGICWALFITSFVLPSSARSRLKKGLSLLWLQLGILWNSDPLDYKMRKGSQNEDNNKDDDNSKPRYELVGVPLHKFKVHDLFSQLETLCSQAPMEFRIKGPFNFEKYRSLLDSSEVIINAFENMNMIILKTNESYLDSTGSQSLGTESPNSSNFLSTDNSFMVLNFIKDEREELEGRILLNFYMIASAMKLGLPLPSKGISTTHAKDRMLSKLAKIRKYQKENSNCVDDDHINDKDFTIIYSYILVSSQITNEIGNITDLIHDLFEKVTPEELKL</sequence>
<accession>A0AAV5QVC5</accession>
<comment type="caution">
    <text evidence="7">The sequence shown here is derived from an EMBL/GenBank/DDBJ whole genome shotgun (WGS) entry which is preliminary data.</text>
</comment>
<keyword evidence="4 5" id="KW-0472">Membrane</keyword>
<name>A0AAV5QVC5_9ASCO</name>
<evidence type="ECO:0000313" key="8">
    <source>
        <dbReference type="Proteomes" id="UP001360560"/>
    </source>
</evidence>
<evidence type="ECO:0000256" key="1">
    <source>
        <dbReference type="ARBA" id="ARBA00004141"/>
    </source>
</evidence>
<keyword evidence="8" id="KW-1185">Reference proteome</keyword>
<dbReference type="RefSeq" id="XP_064855517.1">
    <property type="nucleotide sequence ID" value="XM_064999445.1"/>
</dbReference>
<feature type="transmembrane region" description="Helical" evidence="5">
    <location>
        <begin position="301"/>
        <end position="320"/>
    </location>
</feature>
<feature type="transmembrane region" description="Helical" evidence="5">
    <location>
        <begin position="854"/>
        <end position="875"/>
    </location>
</feature>
<evidence type="ECO:0000313" key="7">
    <source>
        <dbReference type="EMBL" id="GMM38522.1"/>
    </source>
</evidence>
<dbReference type="AlphaFoldDB" id="A0AAV5QVC5"/>
<proteinExistence type="predicted"/>
<dbReference type="GO" id="GO:0016020">
    <property type="term" value="C:membrane"/>
    <property type="evidence" value="ECO:0007669"/>
    <property type="project" value="UniProtKB-SubCell"/>
</dbReference>
<feature type="transmembrane region" description="Helical" evidence="5">
    <location>
        <begin position="230"/>
        <end position="248"/>
    </location>
</feature>